<feature type="compositionally biased region" description="Polar residues" evidence="1">
    <location>
        <begin position="12"/>
        <end position="23"/>
    </location>
</feature>
<proteinExistence type="predicted"/>
<feature type="region of interest" description="Disordered" evidence="1">
    <location>
        <begin position="1"/>
        <end position="23"/>
    </location>
</feature>
<evidence type="ECO:0000313" key="3">
    <source>
        <dbReference type="Proteomes" id="UP000184052"/>
    </source>
</evidence>
<evidence type="ECO:0008006" key="4">
    <source>
        <dbReference type="Google" id="ProtNLM"/>
    </source>
</evidence>
<accession>A0A1M6K807</accession>
<dbReference type="AlphaFoldDB" id="A0A1M6K807"/>
<dbReference type="EMBL" id="FQZL01000025">
    <property type="protein sequence ID" value="SHJ55082.1"/>
    <property type="molecule type" value="Genomic_DNA"/>
</dbReference>
<protein>
    <recommendedName>
        <fullName evidence="4">Big-1 domain-containing protein</fullName>
    </recommendedName>
</protein>
<feature type="non-terminal residue" evidence="2">
    <location>
        <position position="1"/>
    </location>
</feature>
<dbReference type="InterPro" id="IPR013783">
    <property type="entry name" value="Ig-like_fold"/>
</dbReference>
<evidence type="ECO:0000256" key="1">
    <source>
        <dbReference type="SAM" id="MobiDB-lite"/>
    </source>
</evidence>
<dbReference type="STRING" id="1121476.SAMN02745751_02816"/>
<dbReference type="RefSeq" id="WP_175548572.1">
    <property type="nucleotide sequence ID" value="NZ_FQZL01000025.1"/>
</dbReference>
<keyword evidence="3" id="KW-1185">Reference proteome</keyword>
<dbReference type="Proteomes" id="UP000184052">
    <property type="component" value="Unassembled WGS sequence"/>
</dbReference>
<organism evidence="2 3">
    <name type="scientific">Dethiosulfatibacter aminovorans DSM 17477</name>
    <dbReference type="NCBI Taxonomy" id="1121476"/>
    <lineage>
        <taxon>Bacteria</taxon>
        <taxon>Bacillati</taxon>
        <taxon>Bacillota</taxon>
        <taxon>Tissierellia</taxon>
        <taxon>Dethiosulfatibacter</taxon>
    </lineage>
</organism>
<reference evidence="2 3" key="1">
    <citation type="submission" date="2016-11" db="EMBL/GenBank/DDBJ databases">
        <authorList>
            <person name="Jaros S."/>
            <person name="Januszkiewicz K."/>
            <person name="Wedrychowicz H."/>
        </authorList>
    </citation>
    <scope>NUCLEOTIDE SEQUENCE [LARGE SCALE GENOMIC DNA]</scope>
    <source>
        <strain evidence="2 3">DSM 17477</strain>
    </source>
</reference>
<dbReference type="SUPFAM" id="SSF49373">
    <property type="entry name" value="Invasin/intimin cell-adhesion fragments"/>
    <property type="match status" value="1"/>
</dbReference>
<dbReference type="Gene3D" id="2.60.40.10">
    <property type="entry name" value="Immunoglobulins"/>
    <property type="match status" value="1"/>
</dbReference>
<sequence>SVNINVGGVPLSRSTNGVAPNSGPATKTWVDAYIYITPLEDTNMINDTHTFTATVMVNDGSGWTTAPDGTTVNFNKDSGPGNLSASSDTTTNGDASVNLTSSIAGTSVVSANVNITVGGVPLYRFTDGNTEFNPGEFNNPAIKHWIAPEIETACAAHVPGDYRFTEDGNWFTYVDYERVVSPDGDPGESTTSGAVNIYASKDKYVGYAVFTEISGGVEITIHLDSGWYLADGNSISIQDYASAPDGIKAVPGSFDYQYAEGDTIVVPLNNFYAIHIDVYSMP</sequence>
<dbReference type="InterPro" id="IPR008964">
    <property type="entry name" value="Invasin/intimin_cell_adhesion"/>
</dbReference>
<name>A0A1M6K807_9FIRM</name>
<gene>
    <name evidence="2" type="ORF">SAMN02745751_02816</name>
</gene>
<evidence type="ECO:0000313" key="2">
    <source>
        <dbReference type="EMBL" id="SHJ55082.1"/>
    </source>
</evidence>